<comment type="similarity">
    <text evidence="4">Belongs to the type II topoisomerase GyrA/ParC subunit family.</text>
</comment>
<evidence type="ECO:0000256" key="10">
    <source>
        <dbReference type="ARBA" id="ARBA00023235"/>
    </source>
</evidence>
<dbReference type="Proteomes" id="UP000594261">
    <property type="component" value="Chromosome 5"/>
</dbReference>
<evidence type="ECO:0000313" key="13">
    <source>
        <dbReference type="EnsemblPlants" id="QL05p027656:mrna"/>
    </source>
</evidence>
<dbReference type="GO" id="GO:0009330">
    <property type="term" value="C:DNA topoisomerase type II (double strand cut, ATP-hydrolyzing) complex"/>
    <property type="evidence" value="ECO:0007669"/>
    <property type="project" value="TreeGrafter"/>
</dbReference>
<keyword evidence="7" id="KW-0067">ATP-binding</keyword>
<dbReference type="GO" id="GO:0005739">
    <property type="term" value="C:mitochondrion"/>
    <property type="evidence" value="ECO:0007669"/>
    <property type="project" value="UniProtKB-SubCell"/>
</dbReference>
<keyword evidence="6" id="KW-0547">Nucleotide-binding</keyword>
<reference evidence="13" key="2">
    <citation type="submission" date="2021-01" db="UniProtKB">
        <authorList>
            <consortium name="EnsemblPlants"/>
        </authorList>
    </citation>
    <scope>IDENTIFICATION</scope>
</reference>
<evidence type="ECO:0000256" key="5">
    <source>
        <dbReference type="ARBA" id="ARBA00012895"/>
    </source>
</evidence>
<dbReference type="SMART" id="SM00434">
    <property type="entry name" value="TOP4c"/>
    <property type="match status" value="1"/>
</dbReference>
<evidence type="ECO:0000256" key="6">
    <source>
        <dbReference type="ARBA" id="ARBA00022741"/>
    </source>
</evidence>
<dbReference type="PANTHER" id="PTHR43493:SF5">
    <property type="entry name" value="DNA GYRASE SUBUNIT A, CHLOROPLASTIC_MITOCHONDRIAL"/>
    <property type="match status" value="1"/>
</dbReference>
<evidence type="ECO:0000259" key="12">
    <source>
        <dbReference type="PROSITE" id="PS52040"/>
    </source>
</evidence>
<dbReference type="PROSITE" id="PS52040">
    <property type="entry name" value="TOPO_IIA"/>
    <property type="match status" value="1"/>
</dbReference>
<dbReference type="GO" id="GO:0003677">
    <property type="term" value="F:DNA binding"/>
    <property type="evidence" value="ECO:0007669"/>
    <property type="project" value="UniProtKB-UniRule"/>
</dbReference>
<sequence length="1109" mass="125076">MDLIECIQLFAMNDLIFVPLSSILEAYRSGRGRVTVRGKTDVELLDSKTKRTAIIIKEVPYQTNKSALVEKIAELVENKSLDGISDIRDESDRSGMRIVIELKRGSDPSIVLNNLYRLTSLQSGFSCNMVGLTRLHGHAIFGVVSVSDTGTGIRKIKLFNEALFGKWLWRFEIEEDALWRQVIEMKYGCVWGWPSFSCHILYDIGDGSRVKFWQDRWCGETSLAVRYPDLFKFCRNKDASVAELMMSTNGVLFWDVRFVRGVHAWDLEVMSDFMETIYGSPIRGLGEDRMCWIPSKDKGFLASDYYRILAGTTFYGFPWKSIWKQKIPSRVAFFVWIAVLGKCLTIDNLHKRKGGVLDNHFDCSLSDSEKMDILLSSVVICLQLYMTGCVCVCVWLYACVYMWCTAVHLILDGQPKQMGLKELLQAFLDFRCSVVERRARFKLSQAQERRHIVEGIVVGLDNLDGVIRIIREASSNAIASVGLRNEFNLSEKQAEAILDISLRRLTLLEGKKFVDERKSLMEQISKLEELLSSKRHILQESNIQELTIEVLMIKEPPTIQENITKDMSKSIVRMEARMQDLWDQMIEVLDKHSNVVLEIKEQSKVQESHEISENQTDVLQASPIILESNMLEDAPAIQILFEVQRINEVEKIDQRDLLVILNKPSLISHIEFVIPDEFKDMKIKDLVISNWGRKIWCEQASISMFGNLEDKIHLEGEGNIMTQVIEQEAIELKNKFSSPRRSMLEDTDSGQLEDIDVIPNEEMLLVLSEKGYVKRMKPNTFNLQNRGTIGKSIGKLRVNDATSEFIVCHAHDHILYFSDKGIVYSARAYKIPECTRTAAGTPLVQILSISDGERITSVIPVSEFSGDQFLLMLTMNGYVKKVSLNSFSSIRSTGIIAIQLVPGDELKWVRCCTNDNLVAMASQNGLVNLCSCENIRTQGRNTRGAVAMRLKQGDMMASMDIIPAAKLNDLKKVPEANTSSAKSLNGPWLLFVSESGFGKRVPLSSFRASPLNRVGLIGYKFSAEDRLAAVFVVGFSLSDDGESDEQVVLVSQSGTVNRIKVRDVSIQSRYARGVILMRLDHAGKIQSASLISATEAEPEEEAQTAAVHG</sequence>
<dbReference type="Gene3D" id="3.30.1360.40">
    <property type="match status" value="1"/>
</dbReference>
<keyword evidence="8" id="KW-0799">Topoisomerase</keyword>
<dbReference type="Gene3D" id="1.10.268.10">
    <property type="entry name" value="Topoisomerase, domain 3"/>
    <property type="match status" value="1"/>
</dbReference>
<reference evidence="13 14" key="1">
    <citation type="journal article" date="2016" name="G3 (Bethesda)">
        <title>First Draft Assembly and Annotation of the Genome of a California Endemic Oak Quercus lobata Nee (Fagaceae).</title>
        <authorList>
            <person name="Sork V.L."/>
            <person name="Fitz-Gibbon S.T."/>
            <person name="Puiu D."/>
            <person name="Crepeau M."/>
            <person name="Gugger P.F."/>
            <person name="Sherman R."/>
            <person name="Stevens K."/>
            <person name="Langley C.H."/>
            <person name="Pellegrini M."/>
            <person name="Salzberg S.L."/>
        </authorList>
    </citation>
    <scope>NUCLEOTIDE SEQUENCE [LARGE SCALE GENOMIC DNA]</scope>
    <source>
        <strain evidence="13 14">cv. SW786</strain>
    </source>
</reference>
<feature type="domain" description="Topo IIA-type catalytic" evidence="12">
    <location>
        <begin position="1"/>
        <end position="132"/>
    </location>
</feature>
<dbReference type="EC" id="5.6.2.2" evidence="5"/>
<proteinExistence type="inferred from homology"/>
<dbReference type="SUPFAM" id="SSF56719">
    <property type="entry name" value="Type II DNA topoisomerase"/>
    <property type="match status" value="2"/>
</dbReference>
<accession>A0A7N2LPV3</accession>
<comment type="caution">
    <text evidence="11">Lacks conserved residue(s) required for the propagation of feature annotation.</text>
</comment>
<evidence type="ECO:0000256" key="7">
    <source>
        <dbReference type="ARBA" id="ARBA00022840"/>
    </source>
</evidence>
<dbReference type="FunCoup" id="A0A7N2LPV3">
    <property type="interactions" value="628"/>
</dbReference>
<evidence type="ECO:0000256" key="8">
    <source>
        <dbReference type="ARBA" id="ARBA00023029"/>
    </source>
</evidence>
<dbReference type="InterPro" id="IPR050220">
    <property type="entry name" value="Type_II_DNA_Topoisomerases"/>
</dbReference>
<organism evidence="13 14">
    <name type="scientific">Quercus lobata</name>
    <name type="common">Valley oak</name>
    <dbReference type="NCBI Taxonomy" id="97700"/>
    <lineage>
        <taxon>Eukaryota</taxon>
        <taxon>Viridiplantae</taxon>
        <taxon>Streptophyta</taxon>
        <taxon>Embryophyta</taxon>
        <taxon>Tracheophyta</taxon>
        <taxon>Spermatophyta</taxon>
        <taxon>Magnoliopsida</taxon>
        <taxon>eudicotyledons</taxon>
        <taxon>Gunneridae</taxon>
        <taxon>Pentapetalae</taxon>
        <taxon>rosids</taxon>
        <taxon>fabids</taxon>
        <taxon>Fagales</taxon>
        <taxon>Fagaceae</taxon>
        <taxon>Quercus</taxon>
    </lineage>
</organism>
<dbReference type="EMBL" id="LRBV02000005">
    <property type="status" value="NOT_ANNOTATED_CDS"/>
    <property type="molecule type" value="Genomic_DNA"/>
</dbReference>
<dbReference type="SUPFAM" id="SSF101904">
    <property type="entry name" value="GyrA/ParC C-terminal domain-like"/>
    <property type="match status" value="1"/>
</dbReference>
<keyword evidence="14" id="KW-1185">Reference proteome</keyword>
<evidence type="ECO:0000313" key="14">
    <source>
        <dbReference type="Proteomes" id="UP000594261"/>
    </source>
</evidence>
<dbReference type="InterPro" id="IPR013757">
    <property type="entry name" value="Topo_IIA_A_a_sf"/>
</dbReference>
<dbReference type="GO" id="GO:0005524">
    <property type="term" value="F:ATP binding"/>
    <property type="evidence" value="ECO:0007669"/>
    <property type="project" value="UniProtKB-KW"/>
</dbReference>
<dbReference type="FunFam" id="2.120.10.90:FF:000007">
    <property type="entry name" value="DNA gyrase subunit A"/>
    <property type="match status" value="1"/>
</dbReference>
<dbReference type="Gene3D" id="2.120.10.90">
    <property type="entry name" value="DNA gyrase/topoisomerase IV, subunit A, C-terminal"/>
    <property type="match status" value="1"/>
</dbReference>
<dbReference type="GO" id="GO:0006265">
    <property type="term" value="P:DNA topological change"/>
    <property type="evidence" value="ECO:0007669"/>
    <property type="project" value="InterPro"/>
</dbReference>
<dbReference type="InParanoid" id="A0A7N2LPV3"/>
<evidence type="ECO:0000256" key="1">
    <source>
        <dbReference type="ARBA" id="ARBA00000185"/>
    </source>
</evidence>
<dbReference type="Pfam" id="PF03989">
    <property type="entry name" value="DNA_gyraseA_C"/>
    <property type="match status" value="6"/>
</dbReference>
<dbReference type="InterPro" id="IPR006691">
    <property type="entry name" value="GyrA/parC_rep"/>
</dbReference>
<comment type="catalytic activity">
    <reaction evidence="1">
        <text>ATP-dependent breakage, passage and rejoining of double-stranded DNA.</text>
        <dbReference type="EC" id="5.6.2.2"/>
    </reaction>
</comment>
<dbReference type="FunFam" id="3.30.1360.40:FF:000002">
    <property type="entry name" value="DNA gyrase subunit A"/>
    <property type="match status" value="1"/>
</dbReference>
<dbReference type="InterPro" id="IPR026960">
    <property type="entry name" value="RVT-Znf"/>
</dbReference>
<comment type="subcellular location">
    <subcellularLocation>
        <location evidence="2">Mitochondrion</location>
    </subcellularLocation>
    <subcellularLocation>
        <location evidence="3">Plastid</location>
        <location evidence="3">Chloroplast</location>
    </subcellularLocation>
</comment>
<dbReference type="InterPro" id="IPR002205">
    <property type="entry name" value="Topo_IIA_dom_A"/>
</dbReference>
<name>A0A7N2LPV3_QUELO</name>
<evidence type="ECO:0000256" key="11">
    <source>
        <dbReference type="PROSITE-ProRule" id="PRU01384"/>
    </source>
</evidence>
<keyword evidence="9 11" id="KW-0238">DNA-binding</keyword>
<evidence type="ECO:0000256" key="9">
    <source>
        <dbReference type="ARBA" id="ARBA00023125"/>
    </source>
</evidence>
<dbReference type="InterPro" id="IPR013760">
    <property type="entry name" value="Topo_IIA-like_dom_sf"/>
</dbReference>
<dbReference type="Gramene" id="QL05p027656:mrna">
    <property type="protein sequence ID" value="QL05p027656:mrna"/>
    <property type="gene ID" value="QL05p027656"/>
</dbReference>
<keyword evidence="10" id="KW-0413">Isomerase</keyword>
<evidence type="ECO:0000256" key="2">
    <source>
        <dbReference type="ARBA" id="ARBA00004173"/>
    </source>
</evidence>
<dbReference type="AlphaFoldDB" id="A0A7N2LPV3"/>
<evidence type="ECO:0000256" key="4">
    <source>
        <dbReference type="ARBA" id="ARBA00008263"/>
    </source>
</evidence>
<dbReference type="PANTHER" id="PTHR43493">
    <property type="entry name" value="DNA GYRASE/TOPOISOMERASE SUBUNIT A"/>
    <property type="match status" value="1"/>
</dbReference>
<evidence type="ECO:0000256" key="3">
    <source>
        <dbReference type="ARBA" id="ARBA00004229"/>
    </source>
</evidence>
<dbReference type="FunFam" id="1.10.268.10:FF:000001">
    <property type="entry name" value="DNA gyrase subunit A"/>
    <property type="match status" value="1"/>
</dbReference>
<dbReference type="InterPro" id="IPR035516">
    <property type="entry name" value="Gyrase/topoIV_suA_C"/>
</dbReference>
<dbReference type="EnsemblPlants" id="QL05p027656:mrna">
    <property type="protein sequence ID" value="QL05p027656:mrna"/>
    <property type="gene ID" value="QL05p027656"/>
</dbReference>
<dbReference type="GO" id="GO:0003918">
    <property type="term" value="F:DNA topoisomerase type II (double strand cut, ATP-hydrolyzing) activity"/>
    <property type="evidence" value="ECO:0007669"/>
    <property type="project" value="UniProtKB-EC"/>
</dbReference>
<dbReference type="Pfam" id="PF13966">
    <property type="entry name" value="zf-RVT"/>
    <property type="match status" value="1"/>
</dbReference>
<protein>
    <recommendedName>
        <fullName evidence="5">DNA topoisomerase (ATP-hydrolyzing)</fullName>
        <ecNumber evidence="5">5.6.2.2</ecNumber>
    </recommendedName>
</protein>
<dbReference type="Pfam" id="PF00521">
    <property type="entry name" value="DNA_topoisoIV"/>
    <property type="match status" value="2"/>
</dbReference>
<dbReference type="GO" id="GO:0009507">
    <property type="term" value="C:chloroplast"/>
    <property type="evidence" value="ECO:0007669"/>
    <property type="project" value="UniProtKB-SubCell"/>
</dbReference>